<evidence type="ECO:0000313" key="1">
    <source>
        <dbReference type="EMBL" id="MDO1537891.1"/>
    </source>
</evidence>
<dbReference type="Proteomes" id="UP001169027">
    <property type="component" value="Unassembled WGS sequence"/>
</dbReference>
<keyword evidence="2" id="KW-1185">Reference proteome</keyword>
<protein>
    <submittedName>
        <fullName evidence="1">Uncharacterized protein</fullName>
    </submittedName>
</protein>
<reference evidence="1" key="1">
    <citation type="submission" date="2023-06" db="EMBL/GenBank/DDBJ databases">
        <authorList>
            <person name="Jiang Y."/>
            <person name="Liu Q."/>
        </authorList>
    </citation>
    <scope>NUCLEOTIDE SEQUENCE</scope>
    <source>
        <strain evidence="1">CGMCC 1.12090</strain>
    </source>
</reference>
<organism evidence="1 2">
    <name type="scientific">Variovorax ginsengisoli</name>
    <dbReference type="NCBI Taxonomy" id="363844"/>
    <lineage>
        <taxon>Bacteria</taxon>
        <taxon>Pseudomonadati</taxon>
        <taxon>Pseudomonadota</taxon>
        <taxon>Betaproteobacteria</taxon>
        <taxon>Burkholderiales</taxon>
        <taxon>Comamonadaceae</taxon>
        <taxon>Variovorax</taxon>
    </lineage>
</organism>
<accession>A0ABT8SJZ4</accession>
<proteinExistence type="predicted"/>
<sequence length="104" mass="11916">MPTPQQIDRFTLAFHRQAIARLRGDARLLEQARGTLQRWRQQRGETRSDAYLDQWARLLEGGVDEVERAVCAEDERAATLRNASPLGFVLSPKEREEVRRASGL</sequence>
<gene>
    <name evidence="1" type="ORF">Q2T77_37250</name>
</gene>
<comment type="caution">
    <text evidence="1">The sequence shown here is derived from an EMBL/GenBank/DDBJ whole genome shotgun (WGS) entry which is preliminary data.</text>
</comment>
<evidence type="ECO:0000313" key="2">
    <source>
        <dbReference type="Proteomes" id="UP001169027"/>
    </source>
</evidence>
<dbReference type="EMBL" id="JAUKVY010000052">
    <property type="protein sequence ID" value="MDO1537891.1"/>
    <property type="molecule type" value="Genomic_DNA"/>
</dbReference>
<dbReference type="RefSeq" id="WP_301816310.1">
    <property type="nucleotide sequence ID" value="NZ_JAUJZH010000052.1"/>
</dbReference>
<name>A0ABT8SJZ4_9BURK</name>